<proteinExistence type="predicted"/>
<dbReference type="AlphaFoldDB" id="A0A8J2UPJ2"/>
<sequence length="64" mass="6653">MNTKKALLSLLTVSALAIGLAGCQKEGPAERAGKQIDNATETAGEKIQEAGQDIQRAADDAKKD</sequence>
<organism evidence="2 3">
    <name type="scientific">Oxalicibacterium flavum</name>
    <dbReference type="NCBI Taxonomy" id="179467"/>
    <lineage>
        <taxon>Bacteria</taxon>
        <taxon>Pseudomonadati</taxon>
        <taxon>Pseudomonadota</taxon>
        <taxon>Betaproteobacteria</taxon>
        <taxon>Burkholderiales</taxon>
        <taxon>Oxalobacteraceae</taxon>
        <taxon>Oxalicibacterium</taxon>
    </lineage>
</organism>
<reference evidence="2" key="2">
    <citation type="submission" date="2020-09" db="EMBL/GenBank/DDBJ databases">
        <authorList>
            <person name="Sun Q."/>
            <person name="Sedlacek I."/>
        </authorList>
    </citation>
    <scope>NUCLEOTIDE SEQUENCE</scope>
    <source>
        <strain evidence="2">CCM 7086</strain>
    </source>
</reference>
<feature type="signal peptide" evidence="1">
    <location>
        <begin position="1"/>
        <end position="17"/>
    </location>
</feature>
<dbReference type="RefSeq" id="WP_188397290.1">
    <property type="nucleotide sequence ID" value="NZ_BMCG01000006.1"/>
</dbReference>
<keyword evidence="1" id="KW-0732">Signal</keyword>
<reference evidence="2" key="1">
    <citation type="journal article" date="2014" name="Int. J. Syst. Evol. Microbiol.">
        <title>Complete genome sequence of Corynebacterium casei LMG S-19264T (=DSM 44701T), isolated from a smear-ripened cheese.</title>
        <authorList>
            <consortium name="US DOE Joint Genome Institute (JGI-PGF)"/>
            <person name="Walter F."/>
            <person name="Albersmeier A."/>
            <person name="Kalinowski J."/>
            <person name="Ruckert C."/>
        </authorList>
    </citation>
    <scope>NUCLEOTIDE SEQUENCE</scope>
    <source>
        <strain evidence="2">CCM 7086</strain>
    </source>
</reference>
<comment type="caution">
    <text evidence="2">The sequence shown here is derived from an EMBL/GenBank/DDBJ whole genome shotgun (WGS) entry which is preliminary data.</text>
</comment>
<accession>A0A8J2UPJ2</accession>
<evidence type="ECO:0000256" key="1">
    <source>
        <dbReference type="SAM" id="SignalP"/>
    </source>
</evidence>
<evidence type="ECO:0000313" key="2">
    <source>
        <dbReference type="EMBL" id="GGC17538.1"/>
    </source>
</evidence>
<keyword evidence="3" id="KW-1185">Reference proteome</keyword>
<gene>
    <name evidence="2" type="ORF">GCM10007205_28190</name>
</gene>
<feature type="chain" id="PRO_5035176734" description="CsbD family protein" evidence="1">
    <location>
        <begin position="18"/>
        <end position="64"/>
    </location>
</feature>
<dbReference type="EMBL" id="BMCG01000006">
    <property type="protein sequence ID" value="GGC17538.1"/>
    <property type="molecule type" value="Genomic_DNA"/>
</dbReference>
<dbReference type="PROSITE" id="PS51257">
    <property type="entry name" value="PROKAR_LIPOPROTEIN"/>
    <property type="match status" value="1"/>
</dbReference>
<name>A0A8J2UPJ2_9BURK</name>
<dbReference type="Proteomes" id="UP000620266">
    <property type="component" value="Unassembled WGS sequence"/>
</dbReference>
<evidence type="ECO:0008006" key="4">
    <source>
        <dbReference type="Google" id="ProtNLM"/>
    </source>
</evidence>
<protein>
    <recommendedName>
        <fullName evidence="4">CsbD family protein</fullName>
    </recommendedName>
</protein>
<evidence type="ECO:0000313" key="3">
    <source>
        <dbReference type="Proteomes" id="UP000620266"/>
    </source>
</evidence>